<protein>
    <submittedName>
        <fullName evidence="1">Uncharacterized protein</fullName>
    </submittedName>
</protein>
<sequence>MPWQAEKAKKTKARSASRWIVSVIRVLLFRCSCPTTPILHDKLVVVRGNLCTVPLRVARSQASCRWLLLCTAPAEGFEDKLLSLDCSRTTWRLRPSQPTPTKPVKFAHQARAASLQAAQAQEMRMKHLVTMLPAMTSRLVLSRLKINLIGCTTPTNSPPESVSDSLFIPPLPKNTHPTHNHDRRMARARSLHKRYASSTPVAYVDAAEYSHRPAFAVAVSDNAHKLLCCATFDRRDPARQYDAGCPAHPQDGLRPANLAPFAAVDRELTKRFSDNPFGFACTVCERLWFTCDLRDAPACPMQCLRTMYPATARSVCDRRVVGICRHVDDFLVMCNTNGMHLVHQIKDDVLSCFEELLPGLKFTKSPAVIPYVHGRKHSLKKIANRQGLRTLFSAPNKASTMCRRVSNDKEGEACGKRHRTQYAPCQQAVELSCIA</sequence>
<dbReference type="AlphaFoldDB" id="A0A9D4PCT3"/>
<keyword evidence="2" id="KW-1185">Reference proteome</keyword>
<dbReference type="Proteomes" id="UP000821837">
    <property type="component" value="Unassembled WGS sequence"/>
</dbReference>
<organism evidence="1 2">
    <name type="scientific">Rhipicephalus sanguineus</name>
    <name type="common">Brown dog tick</name>
    <name type="synonym">Ixodes sanguineus</name>
    <dbReference type="NCBI Taxonomy" id="34632"/>
    <lineage>
        <taxon>Eukaryota</taxon>
        <taxon>Metazoa</taxon>
        <taxon>Ecdysozoa</taxon>
        <taxon>Arthropoda</taxon>
        <taxon>Chelicerata</taxon>
        <taxon>Arachnida</taxon>
        <taxon>Acari</taxon>
        <taxon>Parasitiformes</taxon>
        <taxon>Ixodida</taxon>
        <taxon>Ixodoidea</taxon>
        <taxon>Ixodidae</taxon>
        <taxon>Rhipicephalinae</taxon>
        <taxon>Rhipicephalus</taxon>
        <taxon>Rhipicephalus</taxon>
    </lineage>
</organism>
<evidence type="ECO:0000313" key="2">
    <source>
        <dbReference type="Proteomes" id="UP000821837"/>
    </source>
</evidence>
<comment type="caution">
    <text evidence="1">The sequence shown here is derived from an EMBL/GenBank/DDBJ whole genome shotgun (WGS) entry which is preliminary data.</text>
</comment>
<reference evidence="1" key="2">
    <citation type="submission" date="2021-09" db="EMBL/GenBank/DDBJ databases">
        <authorList>
            <person name="Jia N."/>
            <person name="Wang J."/>
            <person name="Shi W."/>
            <person name="Du L."/>
            <person name="Sun Y."/>
            <person name="Zhan W."/>
            <person name="Jiang J."/>
            <person name="Wang Q."/>
            <person name="Zhang B."/>
            <person name="Ji P."/>
            <person name="Sakyi L.B."/>
            <person name="Cui X."/>
            <person name="Yuan T."/>
            <person name="Jiang B."/>
            <person name="Yang W."/>
            <person name="Lam T.T.-Y."/>
            <person name="Chang Q."/>
            <person name="Ding S."/>
            <person name="Wang X."/>
            <person name="Zhu J."/>
            <person name="Ruan X."/>
            <person name="Zhao L."/>
            <person name="Wei J."/>
            <person name="Que T."/>
            <person name="Du C."/>
            <person name="Cheng J."/>
            <person name="Dai P."/>
            <person name="Han X."/>
            <person name="Huang E."/>
            <person name="Gao Y."/>
            <person name="Liu J."/>
            <person name="Shao H."/>
            <person name="Ye R."/>
            <person name="Li L."/>
            <person name="Wei W."/>
            <person name="Wang X."/>
            <person name="Wang C."/>
            <person name="Huo Q."/>
            <person name="Li W."/>
            <person name="Guo W."/>
            <person name="Chen H."/>
            <person name="Chen S."/>
            <person name="Zhou L."/>
            <person name="Zhou L."/>
            <person name="Ni X."/>
            <person name="Tian J."/>
            <person name="Zhou Y."/>
            <person name="Sheng Y."/>
            <person name="Liu T."/>
            <person name="Pan Y."/>
            <person name="Xia L."/>
            <person name="Li J."/>
            <person name="Zhao F."/>
            <person name="Cao W."/>
        </authorList>
    </citation>
    <scope>NUCLEOTIDE SEQUENCE</scope>
    <source>
        <strain evidence="1">Rsan-2018</strain>
        <tissue evidence="1">Larvae</tissue>
    </source>
</reference>
<name>A0A9D4PCT3_RHISA</name>
<gene>
    <name evidence="1" type="ORF">HPB52_017504</name>
</gene>
<evidence type="ECO:0000313" key="1">
    <source>
        <dbReference type="EMBL" id="KAH7936053.1"/>
    </source>
</evidence>
<dbReference type="EMBL" id="JABSTV010001255">
    <property type="protein sequence ID" value="KAH7936053.1"/>
    <property type="molecule type" value="Genomic_DNA"/>
</dbReference>
<accession>A0A9D4PCT3</accession>
<reference evidence="1" key="1">
    <citation type="journal article" date="2020" name="Cell">
        <title>Large-Scale Comparative Analyses of Tick Genomes Elucidate Their Genetic Diversity and Vector Capacities.</title>
        <authorList>
            <consortium name="Tick Genome and Microbiome Consortium (TIGMIC)"/>
            <person name="Jia N."/>
            <person name="Wang J."/>
            <person name="Shi W."/>
            <person name="Du L."/>
            <person name="Sun Y."/>
            <person name="Zhan W."/>
            <person name="Jiang J.F."/>
            <person name="Wang Q."/>
            <person name="Zhang B."/>
            <person name="Ji P."/>
            <person name="Bell-Sakyi L."/>
            <person name="Cui X.M."/>
            <person name="Yuan T.T."/>
            <person name="Jiang B.G."/>
            <person name="Yang W.F."/>
            <person name="Lam T.T."/>
            <person name="Chang Q.C."/>
            <person name="Ding S.J."/>
            <person name="Wang X.J."/>
            <person name="Zhu J.G."/>
            <person name="Ruan X.D."/>
            <person name="Zhao L."/>
            <person name="Wei J.T."/>
            <person name="Ye R.Z."/>
            <person name="Que T.C."/>
            <person name="Du C.H."/>
            <person name="Zhou Y.H."/>
            <person name="Cheng J.X."/>
            <person name="Dai P.F."/>
            <person name="Guo W.B."/>
            <person name="Han X.H."/>
            <person name="Huang E.J."/>
            <person name="Li L.F."/>
            <person name="Wei W."/>
            <person name="Gao Y.C."/>
            <person name="Liu J.Z."/>
            <person name="Shao H.Z."/>
            <person name="Wang X."/>
            <person name="Wang C.C."/>
            <person name="Yang T.C."/>
            <person name="Huo Q.B."/>
            <person name="Li W."/>
            <person name="Chen H.Y."/>
            <person name="Chen S.E."/>
            <person name="Zhou L.G."/>
            <person name="Ni X.B."/>
            <person name="Tian J.H."/>
            <person name="Sheng Y."/>
            <person name="Liu T."/>
            <person name="Pan Y.S."/>
            <person name="Xia L.Y."/>
            <person name="Li J."/>
            <person name="Zhao F."/>
            <person name="Cao W.C."/>
        </authorList>
    </citation>
    <scope>NUCLEOTIDE SEQUENCE</scope>
    <source>
        <strain evidence="1">Rsan-2018</strain>
    </source>
</reference>
<proteinExistence type="predicted"/>